<keyword evidence="3" id="KW-1185">Reference proteome</keyword>
<evidence type="ECO:0000313" key="2">
    <source>
        <dbReference type="EMBL" id="KAG5396960.1"/>
    </source>
</evidence>
<organism evidence="2 3">
    <name type="scientific">Brassica rapa subsp. trilocularis</name>
    <dbReference type="NCBI Taxonomy" id="1813537"/>
    <lineage>
        <taxon>Eukaryota</taxon>
        <taxon>Viridiplantae</taxon>
        <taxon>Streptophyta</taxon>
        <taxon>Embryophyta</taxon>
        <taxon>Tracheophyta</taxon>
        <taxon>Spermatophyta</taxon>
        <taxon>Magnoliopsida</taxon>
        <taxon>eudicotyledons</taxon>
        <taxon>Gunneridae</taxon>
        <taxon>Pentapetalae</taxon>
        <taxon>rosids</taxon>
        <taxon>malvids</taxon>
        <taxon>Brassicales</taxon>
        <taxon>Brassicaceae</taxon>
        <taxon>Brassiceae</taxon>
        <taxon>Brassica</taxon>
    </lineage>
</organism>
<feature type="non-terminal residue" evidence="2">
    <location>
        <position position="1"/>
    </location>
</feature>
<reference evidence="2 3" key="1">
    <citation type="submission" date="2021-03" db="EMBL/GenBank/DDBJ databases">
        <authorList>
            <person name="King G.J."/>
            <person name="Bancroft I."/>
            <person name="Baten A."/>
            <person name="Bloomfield J."/>
            <person name="Borpatragohain P."/>
            <person name="He Z."/>
            <person name="Irish N."/>
            <person name="Irwin J."/>
            <person name="Liu K."/>
            <person name="Mauleon R.P."/>
            <person name="Moore J."/>
            <person name="Morris R."/>
            <person name="Ostergaard L."/>
            <person name="Wang B."/>
            <person name="Wells R."/>
        </authorList>
    </citation>
    <scope>NUCLEOTIDE SEQUENCE [LARGE SCALE GENOMIC DNA]</scope>
    <source>
        <strain evidence="2">R-o-18</strain>
        <tissue evidence="2">Leaf</tissue>
    </source>
</reference>
<comment type="caution">
    <text evidence="2">The sequence shown here is derived from an EMBL/GenBank/DDBJ whole genome shotgun (WGS) entry which is preliminary data.</text>
</comment>
<feature type="transmembrane region" description="Helical" evidence="1">
    <location>
        <begin position="58"/>
        <end position="77"/>
    </location>
</feature>
<dbReference type="Proteomes" id="UP000823674">
    <property type="component" value="Chromosome A05"/>
</dbReference>
<name>A0ABQ7MDZ3_BRACM</name>
<gene>
    <name evidence="2" type="primary">A05p019640.1_BraROA</name>
    <name evidence="2" type="ORF">IGI04_018774</name>
</gene>
<keyword evidence="1" id="KW-0812">Transmembrane</keyword>
<protein>
    <submittedName>
        <fullName evidence="2">Uncharacterized protein</fullName>
    </submittedName>
</protein>
<dbReference type="EMBL" id="JADBGQ010000005">
    <property type="protein sequence ID" value="KAG5396960.1"/>
    <property type="molecule type" value="Genomic_DNA"/>
</dbReference>
<proteinExistence type="predicted"/>
<keyword evidence="1" id="KW-0472">Membrane</keyword>
<sequence>LASNIIDPSTMTKAISWLLIICLVSLILSVFTFCALPPDPTDQMLASPVVRQVLTTRSRLPPLVAIYSLMCCVLVILRSSNLCVRSTSPRSRSIPSSQAKLRTDSEIFSCHASLQKRSIKWLCDMNDCADELCVLTELDEDILSDNARDDVMCGVITPRMGVVRIVDVDSDTSKIESCWTLEKMTMVTGLRTMLDEPTCRDR</sequence>
<evidence type="ECO:0000313" key="3">
    <source>
        <dbReference type="Proteomes" id="UP000823674"/>
    </source>
</evidence>
<evidence type="ECO:0000256" key="1">
    <source>
        <dbReference type="SAM" id="Phobius"/>
    </source>
</evidence>
<keyword evidence="1" id="KW-1133">Transmembrane helix</keyword>
<accession>A0ABQ7MDZ3</accession>
<feature type="transmembrane region" description="Helical" evidence="1">
    <location>
        <begin position="14"/>
        <end position="38"/>
    </location>
</feature>